<dbReference type="SUPFAM" id="SSF48452">
    <property type="entry name" value="TPR-like"/>
    <property type="match status" value="1"/>
</dbReference>
<dbReference type="PROSITE" id="PS51257">
    <property type="entry name" value="PROKAR_LIPOPROTEIN"/>
    <property type="match status" value="1"/>
</dbReference>
<keyword evidence="3" id="KW-0732">Signal</keyword>
<evidence type="ECO:0000259" key="6">
    <source>
        <dbReference type="Pfam" id="PF07980"/>
    </source>
</evidence>
<dbReference type="Pfam" id="PF14322">
    <property type="entry name" value="SusD-like_3"/>
    <property type="match status" value="1"/>
</dbReference>
<protein>
    <submittedName>
        <fullName evidence="8">SusD family protein</fullName>
    </submittedName>
</protein>
<evidence type="ECO:0000256" key="4">
    <source>
        <dbReference type="ARBA" id="ARBA00023136"/>
    </source>
</evidence>
<organism evidence="8 9">
    <name type="scientific">Chitinophaga eiseniae</name>
    <dbReference type="NCBI Taxonomy" id="634771"/>
    <lineage>
        <taxon>Bacteria</taxon>
        <taxon>Pseudomonadati</taxon>
        <taxon>Bacteroidota</taxon>
        <taxon>Chitinophagia</taxon>
        <taxon>Chitinophagales</taxon>
        <taxon>Chitinophagaceae</taxon>
        <taxon>Chitinophaga</taxon>
    </lineage>
</organism>
<proteinExistence type="inferred from homology"/>
<dbReference type="AlphaFoldDB" id="A0A1T4L480"/>
<dbReference type="InterPro" id="IPR033985">
    <property type="entry name" value="SusD-like_N"/>
</dbReference>
<sequence length="495" mass="56122">MELRYITVSTTRFIRPFVTAALTVCLLTLGGCRKYLEQVPDSTWTDLSTPDKVSKLLGTAYPQSSYVTMCEAMTDNVSDKGAGVISRPNQDAYFFRDIQSIEQDSPEAYWTACYVAIAAANQALQACEKAADKKAYATQRGEALVARAYAHFMLVNIFSRMYDAATAANDPGIPYVTVPETVVIKQYERKTVAYVYDMVEKDLLEGLPLISDDTYKVPRYHFNRSAAYAFATRFYLYKKDYAKVVQYADMAFANNDVANNMRGWNTTYSALSPEQIFDLYANAKENANLLLVETQSLYGRSVGQYRYDLDYAKQIQILGYNVTGGRWAYPLYYTGSQNYFVPKLTEYFVKSSVNATIGQPYVMVPLFTTEEVLFNRAEANAHLGRTAASLKDLNLFASKRIRNYDPSVHTITTSSIRSFYGISNEKDGLVHTILDFKRAEYLQEGMRWFDLQRYKMTVVHTTREGEVLELKPGDNQWLFQIPQSATTSGIALNPR</sequence>
<keyword evidence="5" id="KW-0998">Cell outer membrane</keyword>
<name>A0A1T4L480_9BACT</name>
<evidence type="ECO:0000256" key="5">
    <source>
        <dbReference type="ARBA" id="ARBA00023237"/>
    </source>
</evidence>
<dbReference type="RefSeq" id="WP_078667149.1">
    <property type="nucleotide sequence ID" value="NZ_FUWZ01000001.1"/>
</dbReference>
<dbReference type="Gene3D" id="1.25.40.390">
    <property type="match status" value="1"/>
</dbReference>
<keyword evidence="9" id="KW-1185">Reference proteome</keyword>
<evidence type="ECO:0000259" key="7">
    <source>
        <dbReference type="Pfam" id="PF14322"/>
    </source>
</evidence>
<evidence type="ECO:0000313" key="8">
    <source>
        <dbReference type="EMBL" id="SJZ49418.1"/>
    </source>
</evidence>
<evidence type="ECO:0000256" key="2">
    <source>
        <dbReference type="ARBA" id="ARBA00006275"/>
    </source>
</evidence>
<evidence type="ECO:0000256" key="3">
    <source>
        <dbReference type="ARBA" id="ARBA00022729"/>
    </source>
</evidence>
<dbReference type="InterPro" id="IPR012944">
    <property type="entry name" value="SusD_RagB_dom"/>
</dbReference>
<dbReference type="GO" id="GO:0009279">
    <property type="term" value="C:cell outer membrane"/>
    <property type="evidence" value="ECO:0007669"/>
    <property type="project" value="UniProtKB-SubCell"/>
</dbReference>
<evidence type="ECO:0000313" key="9">
    <source>
        <dbReference type="Proteomes" id="UP000190367"/>
    </source>
</evidence>
<dbReference type="STRING" id="634771.SAMN04488128_101464"/>
<comment type="similarity">
    <text evidence="2">Belongs to the SusD family.</text>
</comment>
<reference evidence="9" key="1">
    <citation type="submission" date="2017-02" db="EMBL/GenBank/DDBJ databases">
        <authorList>
            <person name="Varghese N."/>
            <person name="Submissions S."/>
        </authorList>
    </citation>
    <scope>NUCLEOTIDE SEQUENCE [LARGE SCALE GENOMIC DNA]</scope>
    <source>
        <strain evidence="9">DSM 22224</strain>
    </source>
</reference>
<keyword evidence="4" id="KW-0472">Membrane</keyword>
<dbReference type="Proteomes" id="UP000190367">
    <property type="component" value="Unassembled WGS sequence"/>
</dbReference>
<gene>
    <name evidence="8" type="ORF">SAMN04488128_101464</name>
</gene>
<accession>A0A1T4L480</accession>
<feature type="domain" description="SusD-like N-terminal" evidence="7">
    <location>
        <begin position="34"/>
        <end position="236"/>
    </location>
</feature>
<dbReference type="EMBL" id="FUWZ01000001">
    <property type="protein sequence ID" value="SJZ49418.1"/>
    <property type="molecule type" value="Genomic_DNA"/>
</dbReference>
<dbReference type="InterPro" id="IPR011990">
    <property type="entry name" value="TPR-like_helical_dom_sf"/>
</dbReference>
<feature type="domain" description="RagB/SusD" evidence="6">
    <location>
        <begin position="367"/>
        <end position="458"/>
    </location>
</feature>
<comment type="subcellular location">
    <subcellularLocation>
        <location evidence="1">Cell outer membrane</location>
    </subcellularLocation>
</comment>
<evidence type="ECO:0000256" key="1">
    <source>
        <dbReference type="ARBA" id="ARBA00004442"/>
    </source>
</evidence>
<dbReference type="Pfam" id="PF07980">
    <property type="entry name" value="SusD_RagB"/>
    <property type="match status" value="1"/>
</dbReference>
<dbReference type="OrthoDB" id="1147023at2"/>